<accession>A0A160KV33</accession>
<reference evidence="1 2" key="1">
    <citation type="submission" date="2016-05" db="EMBL/GenBank/DDBJ databases">
        <title>Complete genome sequence of Rathayibacter tritici NCPPB 1953.</title>
        <authorList>
            <person name="Park J."/>
            <person name="Lee H.-H."/>
            <person name="Lee S.-W."/>
            <person name="Seo Y.-S."/>
        </authorList>
    </citation>
    <scope>NUCLEOTIDE SEQUENCE [LARGE SCALE GENOMIC DNA]</scope>
    <source>
        <strain evidence="1 2">NCPPB 1953</strain>
    </source>
</reference>
<evidence type="ECO:0000313" key="1">
    <source>
        <dbReference type="EMBL" id="AND17573.1"/>
    </source>
</evidence>
<dbReference type="PANTHER" id="PTHR43745">
    <property type="entry name" value="NITROREDUCTASE MJ1384-RELATED"/>
    <property type="match status" value="1"/>
</dbReference>
<dbReference type="EMBL" id="CP015515">
    <property type="protein sequence ID" value="AND17573.1"/>
    <property type="molecule type" value="Genomic_DNA"/>
</dbReference>
<dbReference type="RefSeq" id="WP_146085019.1">
    <property type="nucleotide sequence ID" value="NZ_CP015515.1"/>
</dbReference>
<proteinExistence type="predicted"/>
<dbReference type="STRING" id="33888.A6122_2457"/>
<sequence>MNKQLTAASLDAATQYDAQFRIPARPAVISAVPTTWLQDAFVIEGAVSRRVLRGRTVQSLLPDLLPLLDGSRTWNDLAETAAVPKTAIRQILGILYAAGLLEEGKSTETTIPTPLVDFLSRTFDATRQYRSGHEAAAALSSSHAAIICEDSDLRKALLSELQENSITVVSVDELRGVKRPLLIAVTSSQDLSVLSRTSAQRSEGIPILSVTLGAQTVTVGPVSYPDYNPCPSCIAAASPSSDSAHKLSDETCTVTAEELLPALIAHEVVLLLAGVGNARSMSEAVVVSRVPLYTKFEVVVRRPDCPACGSTSSEDGPSAAFAYEESVAFPPARLTKPRTHQQHFEPSNIALSTEQRSHRGEAIPLNVISDSNCCTLDASAIAQILSRAFGLKPPHLAPPGKVRRWAPTGGNLGSPQAYFATRNICGVPDGRWVYHGDESIAYRVSESTCASDGMELVIVAELYRVWKKYNTFAYRIAALDAGVVLAHIAAVTTGIGAPMTNMLGWDSAKVITEYNLDKKEQMVVGITHIGSPS</sequence>
<dbReference type="SUPFAM" id="SSF55469">
    <property type="entry name" value="FMN-dependent nitroreductase-like"/>
    <property type="match status" value="1"/>
</dbReference>
<evidence type="ECO:0000313" key="2">
    <source>
        <dbReference type="Proteomes" id="UP000077071"/>
    </source>
</evidence>
<dbReference type="Gene3D" id="3.40.109.10">
    <property type="entry name" value="NADH Oxidase"/>
    <property type="match status" value="1"/>
</dbReference>
<dbReference type="InterPro" id="IPR052544">
    <property type="entry name" value="Bacteriocin_Proc_Enz"/>
</dbReference>
<dbReference type="InterPro" id="IPR000415">
    <property type="entry name" value="Nitroreductase-like"/>
</dbReference>
<dbReference type="InterPro" id="IPR036390">
    <property type="entry name" value="WH_DNA-bd_sf"/>
</dbReference>
<organism evidence="1 2">
    <name type="scientific">Rathayibacter tritici</name>
    <dbReference type="NCBI Taxonomy" id="33888"/>
    <lineage>
        <taxon>Bacteria</taxon>
        <taxon>Bacillati</taxon>
        <taxon>Actinomycetota</taxon>
        <taxon>Actinomycetes</taxon>
        <taxon>Micrococcales</taxon>
        <taxon>Microbacteriaceae</taxon>
        <taxon>Rathayibacter</taxon>
    </lineage>
</organism>
<evidence type="ECO:0008006" key="3">
    <source>
        <dbReference type="Google" id="ProtNLM"/>
    </source>
</evidence>
<protein>
    <recommendedName>
        <fullName evidence="3">Nitroreductase domain-containing protein</fullName>
    </recommendedName>
</protein>
<dbReference type="Gene3D" id="3.40.50.720">
    <property type="entry name" value="NAD(P)-binding Rossmann-like Domain"/>
    <property type="match status" value="1"/>
</dbReference>
<dbReference type="SUPFAM" id="SSF46785">
    <property type="entry name" value="Winged helix' DNA-binding domain"/>
    <property type="match status" value="1"/>
</dbReference>
<dbReference type="KEGG" id="rtn:A6122_2457"/>
<dbReference type="GO" id="GO:0016491">
    <property type="term" value="F:oxidoreductase activity"/>
    <property type="evidence" value="ECO:0007669"/>
    <property type="project" value="InterPro"/>
</dbReference>
<dbReference type="AlphaFoldDB" id="A0A160KV33"/>
<dbReference type="PANTHER" id="PTHR43745:SF2">
    <property type="entry name" value="NITROREDUCTASE MJ1384-RELATED"/>
    <property type="match status" value="1"/>
</dbReference>
<dbReference type="PATRIC" id="fig|33888.3.peg.2748"/>
<keyword evidence="2" id="KW-1185">Reference proteome</keyword>
<gene>
    <name evidence="1" type="ORF">A6122_2457</name>
</gene>
<name>A0A160KV33_9MICO</name>
<dbReference type="Proteomes" id="UP000077071">
    <property type="component" value="Chromosome"/>
</dbReference>
<dbReference type="OrthoDB" id="7783880at2"/>